<dbReference type="Gene3D" id="3.40.50.300">
    <property type="entry name" value="P-loop containing nucleotide triphosphate hydrolases"/>
    <property type="match status" value="1"/>
</dbReference>
<dbReference type="CDD" id="cd03293">
    <property type="entry name" value="ABC_NrtD_SsuB_transporters"/>
    <property type="match status" value="1"/>
</dbReference>
<dbReference type="InterPro" id="IPR050166">
    <property type="entry name" value="ABC_transporter_ATP-bind"/>
</dbReference>
<name>A0ABU6HJ07_9RHOB</name>
<proteinExistence type="inferred from homology"/>
<dbReference type="GO" id="GO:0005524">
    <property type="term" value="F:ATP binding"/>
    <property type="evidence" value="ECO:0007669"/>
    <property type="project" value="UniProtKB-KW"/>
</dbReference>
<dbReference type="Proteomes" id="UP001348149">
    <property type="component" value="Unassembled WGS sequence"/>
</dbReference>
<keyword evidence="8" id="KW-1185">Reference proteome</keyword>
<evidence type="ECO:0000256" key="5">
    <source>
        <dbReference type="SAM" id="MobiDB-lite"/>
    </source>
</evidence>
<gene>
    <name evidence="7" type="ORF">VK792_14195</name>
</gene>
<organism evidence="7 8">
    <name type="scientific">Mesobacterium hydrothermale</name>
    <dbReference type="NCBI Taxonomy" id="3111907"/>
    <lineage>
        <taxon>Bacteria</taxon>
        <taxon>Pseudomonadati</taxon>
        <taxon>Pseudomonadota</taxon>
        <taxon>Alphaproteobacteria</taxon>
        <taxon>Rhodobacterales</taxon>
        <taxon>Roseobacteraceae</taxon>
        <taxon>Mesobacterium</taxon>
    </lineage>
</organism>
<dbReference type="InterPro" id="IPR017871">
    <property type="entry name" value="ABC_transporter-like_CS"/>
</dbReference>
<feature type="region of interest" description="Disordered" evidence="5">
    <location>
        <begin position="1"/>
        <end position="28"/>
    </location>
</feature>
<dbReference type="RefSeq" id="WP_326298232.1">
    <property type="nucleotide sequence ID" value="NZ_JAYLLH010000022.1"/>
</dbReference>
<evidence type="ECO:0000259" key="6">
    <source>
        <dbReference type="PROSITE" id="PS50893"/>
    </source>
</evidence>
<evidence type="ECO:0000256" key="4">
    <source>
        <dbReference type="ARBA" id="ARBA00022840"/>
    </source>
</evidence>
<dbReference type="PANTHER" id="PTHR42788:SF13">
    <property type="entry name" value="ALIPHATIC SULFONATES IMPORT ATP-BINDING PROTEIN SSUB"/>
    <property type="match status" value="1"/>
</dbReference>
<keyword evidence="4 7" id="KW-0067">ATP-binding</keyword>
<dbReference type="Pfam" id="PF00005">
    <property type="entry name" value="ABC_tran"/>
    <property type="match status" value="1"/>
</dbReference>
<evidence type="ECO:0000256" key="3">
    <source>
        <dbReference type="ARBA" id="ARBA00022741"/>
    </source>
</evidence>
<comment type="caution">
    <text evidence="7">The sequence shown here is derived from an EMBL/GenBank/DDBJ whole genome shotgun (WGS) entry which is preliminary data.</text>
</comment>
<dbReference type="PROSITE" id="PS50893">
    <property type="entry name" value="ABC_TRANSPORTER_2"/>
    <property type="match status" value="1"/>
</dbReference>
<evidence type="ECO:0000256" key="1">
    <source>
        <dbReference type="ARBA" id="ARBA00005417"/>
    </source>
</evidence>
<keyword evidence="3" id="KW-0547">Nucleotide-binding</keyword>
<dbReference type="PANTHER" id="PTHR42788">
    <property type="entry name" value="TAURINE IMPORT ATP-BINDING PROTEIN-RELATED"/>
    <property type="match status" value="1"/>
</dbReference>
<dbReference type="InterPro" id="IPR027417">
    <property type="entry name" value="P-loop_NTPase"/>
</dbReference>
<dbReference type="InterPro" id="IPR003593">
    <property type="entry name" value="AAA+_ATPase"/>
</dbReference>
<dbReference type="SMART" id="SM00382">
    <property type="entry name" value="AAA"/>
    <property type="match status" value="1"/>
</dbReference>
<evidence type="ECO:0000313" key="8">
    <source>
        <dbReference type="Proteomes" id="UP001348149"/>
    </source>
</evidence>
<sequence length="293" mass="31908">MFARLTSALPSPMPFASRATTSGESKARATGSGAHLAVMGLSHAYKKSDGLVLKDINFEVRPGEVMALLGRSGCGKSTLLHMLAGLTVPSQGEVVINGNTVKGPSSKWVMMFQAPSLYPWMTVAQNAALGLRFTRRTFEIATRVPEVLELVELGAFADRNAQDLSGGQQQRVALARSLATKPELLLLDEPFSALDAFTRRALQRDVRAIARDLGLTMVIVTHDVSEAVLMADRVLVLDANPGRIAEDTMVMLSDEQRQGGSDEFKEEHARLMRIYTEVAHGDVEEDNTIEHSF</sequence>
<dbReference type="PROSITE" id="PS00211">
    <property type="entry name" value="ABC_TRANSPORTER_1"/>
    <property type="match status" value="1"/>
</dbReference>
<accession>A0ABU6HJ07</accession>
<dbReference type="EMBL" id="JAYLLH010000022">
    <property type="protein sequence ID" value="MEC3862439.1"/>
    <property type="molecule type" value="Genomic_DNA"/>
</dbReference>
<comment type="similarity">
    <text evidence="1">Belongs to the ABC transporter superfamily.</text>
</comment>
<keyword evidence="2" id="KW-0813">Transport</keyword>
<dbReference type="InterPro" id="IPR003439">
    <property type="entry name" value="ABC_transporter-like_ATP-bd"/>
</dbReference>
<evidence type="ECO:0000313" key="7">
    <source>
        <dbReference type="EMBL" id="MEC3862439.1"/>
    </source>
</evidence>
<reference evidence="7 8" key="1">
    <citation type="submission" date="2024-01" db="EMBL/GenBank/DDBJ databases">
        <title>Mesobacterium rodlantinim sp. nov., isolated from shallow sea hydrothermal systems off Kueishantao Island.</title>
        <authorList>
            <person name="Su Z."/>
            <person name="Tang K."/>
        </authorList>
    </citation>
    <scope>NUCLEOTIDE SEQUENCE [LARGE SCALE GENOMIC DNA]</scope>
    <source>
        <strain evidence="7 8">TK19101</strain>
    </source>
</reference>
<protein>
    <submittedName>
        <fullName evidence="7">ABC transporter ATP-binding protein</fullName>
    </submittedName>
</protein>
<dbReference type="SUPFAM" id="SSF52540">
    <property type="entry name" value="P-loop containing nucleoside triphosphate hydrolases"/>
    <property type="match status" value="1"/>
</dbReference>
<feature type="domain" description="ABC transporter" evidence="6">
    <location>
        <begin position="36"/>
        <end position="264"/>
    </location>
</feature>
<evidence type="ECO:0000256" key="2">
    <source>
        <dbReference type="ARBA" id="ARBA00022448"/>
    </source>
</evidence>